<dbReference type="AlphaFoldDB" id="T0H995"/>
<dbReference type="EMBL" id="AOHD02000039">
    <property type="protein sequence ID" value="EQA80383.1"/>
    <property type="molecule type" value="Genomic_DNA"/>
</dbReference>
<evidence type="ECO:0000313" key="1">
    <source>
        <dbReference type="EMBL" id="EQA80383.1"/>
    </source>
</evidence>
<evidence type="ECO:0000313" key="2">
    <source>
        <dbReference type="Proteomes" id="UP000015445"/>
    </source>
</evidence>
<comment type="caution">
    <text evidence="1">The sequence shown here is derived from an EMBL/GenBank/DDBJ whole genome shotgun (WGS) entry which is preliminary data.</text>
</comment>
<gene>
    <name evidence="1" type="ORF">LEP1GSC193_0361</name>
</gene>
<protein>
    <submittedName>
        <fullName evidence="1">Uncharacterized protein</fullName>
    </submittedName>
</protein>
<dbReference type="Proteomes" id="UP000015445">
    <property type="component" value="Unassembled WGS sequence"/>
</dbReference>
<organism evidence="1 2">
    <name type="scientific">Leptospira alstonii serovar Pingchang str. 80-412</name>
    <dbReference type="NCBI Taxonomy" id="1218564"/>
    <lineage>
        <taxon>Bacteria</taxon>
        <taxon>Pseudomonadati</taxon>
        <taxon>Spirochaetota</taxon>
        <taxon>Spirochaetia</taxon>
        <taxon>Leptospirales</taxon>
        <taxon>Leptospiraceae</taxon>
        <taxon>Leptospira</taxon>
    </lineage>
</organism>
<name>T0H995_9LEPT</name>
<accession>T0H995</accession>
<reference evidence="1" key="1">
    <citation type="submission" date="2013-05" db="EMBL/GenBank/DDBJ databases">
        <authorList>
            <person name="Harkins D.M."/>
            <person name="Durkin A.S."/>
            <person name="Brinkac L.M."/>
            <person name="Haft D.H."/>
            <person name="Selengut J.D."/>
            <person name="Sanka R."/>
            <person name="DePew J."/>
            <person name="Purushe J."/>
            <person name="Galloway R.L."/>
            <person name="Vinetz J.M."/>
            <person name="Sutton G.G."/>
            <person name="Nierman W.C."/>
            <person name="Fouts D.E."/>
        </authorList>
    </citation>
    <scope>NUCLEOTIDE SEQUENCE [LARGE SCALE GENOMIC DNA]</scope>
    <source>
        <strain evidence="1">80-412</strain>
    </source>
</reference>
<keyword evidence="2" id="KW-1185">Reference proteome</keyword>
<sequence>MYDAVVDKVVSTTLAVTGIIGAILSFTPFAPVGVGLMAVSALGTAGWKSFRGAYEGGSAGMLAGAVSGVVNSALDYATEGIVGMNMSYSYANGFGVGVNIGTPNDMQVGGSVGLNYNAKSGAWGASAGLKVGFGKDAEGNYSNWVDVGYNRNNIGRDNQSSGVSANIRGQYNEKRGLSGSLGLSYDTKAGYGASIGLTSSFGPVSVTPSWSYSEYGGLSSDVQYGFNKNLFNQTNNQNHASANRNLLDDILNGIGGLVGGIGRGAKSAWDGLSGALDSVGNFLSKAYDKIFGSKMYPMMVVGEGIGGEGSSGNGVSHRGGYENINNFEFDEMTYNYEVVDGNGKTVSLEEYRAGLEKKVRDKLTSDPNYKGDVEKDVKRLIQEASQIFMGNIDTEWKGYNDKTGTEKSYILGGINTDSIEIDASGNAHHLTPEESAPQGYAENNLIRRPNNFYFMDAQAVKPGGNGLFPLYQMKFDGTQNQWLGRLVGTVGNQILYPQDGSPVDQVIYPSKPAWAQQGVEGFNYAGNNPWVPMKPPADNRPF</sequence>
<proteinExistence type="predicted"/>